<evidence type="ECO:0000313" key="4">
    <source>
        <dbReference type="Proteomes" id="UP000051580"/>
    </source>
</evidence>
<dbReference type="AlphaFoldDB" id="A0A0R1USP5"/>
<dbReference type="STRING" id="1423753.FD28_GL001971"/>
<dbReference type="Proteomes" id="UP000051580">
    <property type="component" value="Unassembled WGS sequence"/>
</dbReference>
<gene>
    <name evidence="3" type="ORF">FD28_GL001971</name>
</gene>
<dbReference type="InterPro" id="IPR047057">
    <property type="entry name" value="MerR_fam"/>
</dbReference>
<dbReference type="PROSITE" id="PS50937">
    <property type="entry name" value="HTH_MERR_2"/>
    <property type="match status" value="1"/>
</dbReference>
<dbReference type="InterPro" id="IPR010499">
    <property type="entry name" value="AraC_E-bd"/>
</dbReference>
<sequence>MALSNNDSRVLGNPSGEKKHYTIGEFAMINRMSARMLRHYDKINLINPQTVLANGYRYYTSDQIPMISLIKTYQNCGFTLAEIASLLNANDATIRTMAKTKQQQLAQQDIKQDQANTLLLDLLGEGTAPLPDDNVVSVTRQPERHLFSESVPVREGEIDVAFDHLYGVLEHPGIHPTGLSLLLCDLEDENAAYRVAVPVSPGTTLPATLSRVTLPSGDYLSTFHYGDYDRIGAAYDCLLQAAQKQNHQLLMPFIERYLLDSTYTADRNAYITEISVKITP</sequence>
<organism evidence="3 4">
    <name type="scientific">Levilactobacillus hammesii DSM 16381</name>
    <dbReference type="NCBI Taxonomy" id="1423753"/>
    <lineage>
        <taxon>Bacteria</taxon>
        <taxon>Bacillati</taxon>
        <taxon>Bacillota</taxon>
        <taxon>Bacilli</taxon>
        <taxon>Lactobacillales</taxon>
        <taxon>Lactobacillaceae</taxon>
        <taxon>Levilactobacillus</taxon>
    </lineage>
</organism>
<dbReference type="GO" id="GO:0003700">
    <property type="term" value="F:DNA-binding transcription factor activity"/>
    <property type="evidence" value="ECO:0007669"/>
    <property type="project" value="InterPro"/>
</dbReference>
<dbReference type="PANTHER" id="PTHR30204">
    <property type="entry name" value="REDOX-CYCLING DRUG-SENSING TRANSCRIPTIONAL ACTIVATOR SOXR"/>
    <property type="match status" value="1"/>
</dbReference>
<dbReference type="Pfam" id="PF13411">
    <property type="entry name" value="MerR_1"/>
    <property type="match status" value="1"/>
</dbReference>
<dbReference type="EMBL" id="AZFS01000041">
    <property type="protein sequence ID" value="KRL96217.1"/>
    <property type="molecule type" value="Genomic_DNA"/>
</dbReference>
<dbReference type="Gene3D" id="3.20.80.10">
    <property type="entry name" value="Regulatory factor, effector binding domain"/>
    <property type="match status" value="1"/>
</dbReference>
<evidence type="ECO:0000259" key="2">
    <source>
        <dbReference type="PROSITE" id="PS50937"/>
    </source>
</evidence>
<feature type="domain" description="HTH merR-type" evidence="2">
    <location>
        <begin position="20"/>
        <end position="89"/>
    </location>
</feature>
<evidence type="ECO:0000313" key="3">
    <source>
        <dbReference type="EMBL" id="KRL96217.1"/>
    </source>
</evidence>
<protein>
    <recommendedName>
        <fullName evidence="2">HTH merR-type domain-containing protein</fullName>
    </recommendedName>
</protein>
<proteinExistence type="predicted"/>
<reference evidence="3 4" key="1">
    <citation type="journal article" date="2015" name="Genome Announc.">
        <title>Expanding the biotechnology potential of lactobacilli through comparative genomics of 213 strains and associated genera.</title>
        <authorList>
            <person name="Sun Z."/>
            <person name="Harris H.M."/>
            <person name="McCann A."/>
            <person name="Guo C."/>
            <person name="Argimon S."/>
            <person name="Zhang W."/>
            <person name="Yang X."/>
            <person name="Jeffery I.B."/>
            <person name="Cooney J.C."/>
            <person name="Kagawa T.F."/>
            <person name="Liu W."/>
            <person name="Song Y."/>
            <person name="Salvetti E."/>
            <person name="Wrobel A."/>
            <person name="Rasinkangas P."/>
            <person name="Parkhill J."/>
            <person name="Rea M.C."/>
            <person name="O'Sullivan O."/>
            <person name="Ritari J."/>
            <person name="Douillard F.P."/>
            <person name="Paul Ross R."/>
            <person name="Yang R."/>
            <person name="Briner A.E."/>
            <person name="Felis G.E."/>
            <person name="de Vos W.M."/>
            <person name="Barrangou R."/>
            <person name="Klaenhammer T.R."/>
            <person name="Caufield P.W."/>
            <person name="Cui Y."/>
            <person name="Zhang H."/>
            <person name="O'Toole P.W."/>
        </authorList>
    </citation>
    <scope>NUCLEOTIDE SEQUENCE [LARGE SCALE GENOMIC DNA]</scope>
    <source>
        <strain evidence="3 4">DSM 16381</strain>
    </source>
</reference>
<keyword evidence="1" id="KW-0238">DNA-binding</keyword>
<dbReference type="InterPro" id="IPR009061">
    <property type="entry name" value="DNA-bd_dom_put_sf"/>
</dbReference>
<dbReference type="InterPro" id="IPR029442">
    <property type="entry name" value="GyrI-like"/>
</dbReference>
<dbReference type="Pfam" id="PF06445">
    <property type="entry name" value="GyrI-like"/>
    <property type="match status" value="1"/>
</dbReference>
<dbReference type="PATRIC" id="fig|1423753.3.peg.2071"/>
<dbReference type="GO" id="GO:0003677">
    <property type="term" value="F:DNA binding"/>
    <property type="evidence" value="ECO:0007669"/>
    <property type="project" value="UniProtKB-KW"/>
</dbReference>
<dbReference type="SUPFAM" id="SSF46955">
    <property type="entry name" value="Putative DNA-binding domain"/>
    <property type="match status" value="1"/>
</dbReference>
<keyword evidence="4" id="KW-1185">Reference proteome</keyword>
<dbReference type="PANTHER" id="PTHR30204:SF97">
    <property type="entry name" value="MERR FAMILY REGULATORY PROTEIN"/>
    <property type="match status" value="1"/>
</dbReference>
<dbReference type="SMART" id="SM00871">
    <property type="entry name" value="AraC_E_bind"/>
    <property type="match status" value="1"/>
</dbReference>
<dbReference type="SMART" id="SM00422">
    <property type="entry name" value="HTH_MERR"/>
    <property type="match status" value="1"/>
</dbReference>
<dbReference type="InterPro" id="IPR011256">
    <property type="entry name" value="Reg_factor_effector_dom_sf"/>
</dbReference>
<comment type="caution">
    <text evidence="3">The sequence shown here is derived from an EMBL/GenBank/DDBJ whole genome shotgun (WGS) entry which is preliminary data.</text>
</comment>
<dbReference type="InterPro" id="IPR000551">
    <property type="entry name" value="MerR-type_HTH_dom"/>
</dbReference>
<accession>A0A0R1USP5</accession>
<evidence type="ECO:0000256" key="1">
    <source>
        <dbReference type="ARBA" id="ARBA00023125"/>
    </source>
</evidence>
<dbReference type="SUPFAM" id="SSF55136">
    <property type="entry name" value="Probable bacterial effector-binding domain"/>
    <property type="match status" value="1"/>
</dbReference>
<dbReference type="Gene3D" id="1.10.1660.10">
    <property type="match status" value="1"/>
</dbReference>
<name>A0A0R1USP5_9LACO</name>